<reference evidence="1" key="1">
    <citation type="submission" date="2021-10" db="EMBL/GenBank/DDBJ databases">
        <title>Melipona bicolor Genome sequencing and assembly.</title>
        <authorList>
            <person name="Araujo N.S."/>
            <person name="Arias M.C."/>
        </authorList>
    </citation>
    <scope>NUCLEOTIDE SEQUENCE</scope>
    <source>
        <strain evidence="1">USP_2M_L1-L4_2017</strain>
        <tissue evidence="1">Whole body</tissue>
    </source>
</reference>
<accession>A0AA40G4R4</accession>
<dbReference type="Proteomes" id="UP001177670">
    <property type="component" value="Unassembled WGS sequence"/>
</dbReference>
<dbReference type="AlphaFoldDB" id="A0AA40G4R4"/>
<sequence length="135" mass="16057">AKYPNWRINWKVNMSEKHRRQGDRITDAFETGVGESERNTERTRWYAKFWEFIFDSRLCVLMITSWREGQLAKRSFAKSLDGTWPDFSIGTRLETYLIMRFRFHLFPGIGVRNKYFVKEMGSDETYMGTVAYQGG</sequence>
<evidence type="ECO:0000313" key="2">
    <source>
        <dbReference type="Proteomes" id="UP001177670"/>
    </source>
</evidence>
<protein>
    <submittedName>
        <fullName evidence="1">Uncharacterized protein</fullName>
    </submittedName>
</protein>
<proteinExistence type="predicted"/>
<keyword evidence="2" id="KW-1185">Reference proteome</keyword>
<feature type="non-terminal residue" evidence="1">
    <location>
        <position position="1"/>
    </location>
</feature>
<gene>
    <name evidence="1" type="ORF">K0M31_018794</name>
</gene>
<organism evidence="1 2">
    <name type="scientific">Melipona bicolor</name>
    <dbReference type="NCBI Taxonomy" id="60889"/>
    <lineage>
        <taxon>Eukaryota</taxon>
        <taxon>Metazoa</taxon>
        <taxon>Ecdysozoa</taxon>
        <taxon>Arthropoda</taxon>
        <taxon>Hexapoda</taxon>
        <taxon>Insecta</taxon>
        <taxon>Pterygota</taxon>
        <taxon>Neoptera</taxon>
        <taxon>Endopterygota</taxon>
        <taxon>Hymenoptera</taxon>
        <taxon>Apocrita</taxon>
        <taxon>Aculeata</taxon>
        <taxon>Apoidea</taxon>
        <taxon>Anthophila</taxon>
        <taxon>Apidae</taxon>
        <taxon>Melipona</taxon>
    </lineage>
</organism>
<comment type="caution">
    <text evidence="1">The sequence shown here is derived from an EMBL/GenBank/DDBJ whole genome shotgun (WGS) entry which is preliminary data.</text>
</comment>
<evidence type="ECO:0000313" key="1">
    <source>
        <dbReference type="EMBL" id="KAK1130679.1"/>
    </source>
</evidence>
<name>A0AA40G4R4_9HYME</name>
<dbReference type="EMBL" id="JAHYIQ010000007">
    <property type="protein sequence ID" value="KAK1130679.1"/>
    <property type="molecule type" value="Genomic_DNA"/>
</dbReference>